<dbReference type="Gene3D" id="3.40.50.2000">
    <property type="entry name" value="Glycogen Phosphorylase B"/>
    <property type="match status" value="2"/>
</dbReference>
<dbReference type="InterPro" id="IPR050194">
    <property type="entry name" value="Glycosyltransferase_grp1"/>
</dbReference>
<feature type="non-terminal residue" evidence="2">
    <location>
        <position position="1"/>
    </location>
</feature>
<comment type="caution">
    <text evidence="2">The sequence shown here is derived from an EMBL/GenBank/DDBJ whole genome shotgun (WGS) entry which is preliminary data.</text>
</comment>
<protein>
    <recommendedName>
        <fullName evidence="1">Glycosyl transferase family 1 domain-containing protein</fullName>
    </recommendedName>
</protein>
<feature type="non-terminal residue" evidence="2">
    <location>
        <position position="261"/>
    </location>
</feature>
<dbReference type="PANTHER" id="PTHR45947:SF3">
    <property type="entry name" value="SULFOQUINOVOSYL TRANSFERASE SQD2"/>
    <property type="match status" value="1"/>
</dbReference>
<dbReference type="Pfam" id="PF00534">
    <property type="entry name" value="Glycos_transf_1"/>
    <property type="match status" value="1"/>
</dbReference>
<dbReference type="EMBL" id="BARV01027152">
    <property type="protein sequence ID" value="GAI34239.1"/>
    <property type="molecule type" value="Genomic_DNA"/>
</dbReference>
<evidence type="ECO:0000313" key="2">
    <source>
        <dbReference type="EMBL" id="GAI34239.1"/>
    </source>
</evidence>
<evidence type="ECO:0000259" key="1">
    <source>
        <dbReference type="Pfam" id="PF00534"/>
    </source>
</evidence>
<proteinExistence type="predicted"/>
<sequence length="261" mass="29081">FGILRGIRPDVVVNSEFNLNSLCGSLFGKLHKRKTLLWSEATCHSERNYSRMRKLYRRFLVRLNDGVVASGLDAKAHLLSLGAPEDSCFVAVDAIEDVKNRPDYPALEKRAMSVRSETSGAILLYSGQLIERKGVSNLLNAYQIVSGKHDVSLFIMGSGPLEKQLKQKVENDRIRNVHFLGFMNETDKWVYYLASDIFVFPTKLDVWGLVVNEAMLCGLPVICSKHAGCCSDLIEDGQTGFGVNPHETEEFADALLKVIAN</sequence>
<dbReference type="GO" id="GO:0016757">
    <property type="term" value="F:glycosyltransferase activity"/>
    <property type="evidence" value="ECO:0007669"/>
    <property type="project" value="InterPro"/>
</dbReference>
<dbReference type="PANTHER" id="PTHR45947">
    <property type="entry name" value="SULFOQUINOVOSYL TRANSFERASE SQD2"/>
    <property type="match status" value="1"/>
</dbReference>
<name>X1PTP0_9ZZZZ</name>
<dbReference type="SUPFAM" id="SSF53756">
    <property type="entry name" value="UDP-Glycosyltransferase/glycogen phosphorylase"/>
    <property type="match status" value="1"/>
</dbReference>
<dbReference type="AlphaFoldDB" id="X1PTP0"/>
<organism evidence="2">
    <name type="scientific">marine sediment metagenome</name>
    <dbReference type="NCBI Taxonomy" id="412755"/>
    <lineage>
        <taxon>unclassified sequences</taxon>
        <taxon>metagenomes</taxon>
        <taxon>ecological metagenomes</taxon>
    </lineage>
</organism>
<dbReference type="InterPro" id="IPR001296">
    <property type="entry name" value="Glyco_trans_1"/>
</dbReference>
<feature type="domain" description="Glycosyl transferase family 1" evidence="1">
    <location>
        <begin position="118"/>
        <end position="261"/>
    </location>
</feature>
<reference evidence="2" key="1">
    <citation type="journal article" date="2014" name="Front. Microbiol.">
        <title>High frequency of phylogenetically diverse reductive dehalogenase-homologous genes in deep subseafloor sedimentary metagenomes.</title>
        <authorList>
            <person name="Kawai M."/>
            <person name="Futagami T."/>
            <person name="Toyoda A."/>
            <person name="Takaki Y."/>
            <person name="Nishi S."/>
            <person name="Hori S."/>
            <person name="Arai W."/>
            <person name="Tsubouchi T."/>
            <person name="Morono Y."/>
            <person name="Uchiyama I."/>
            <person name="Ito T."/>
            <person name="Fujiyama A."/>
            <person name="Inagaki F."/>
            <person name="Takami H."/>
        </authorList>
    </citation>
    <scope>NUCLEOTIDE SEQUENCE</scope>
    <source>
        <strain evidence="2">Expedition CK06-06</strain>
    </source>
</reference>
<accession>X1PTP0</accession>
<gene>
    <name evidence="2" type="ORF">S06H3_43744</name>
</gene>
<dbReference type="CDD" id="cd03801">
    <property type="entry name" value="GT4_PimA-like"/>
    <property type="match status" value="1"/>
</dbReference>